<reference evidence="2 3" key="1">
    <citation type="submission" date="2019-08" db="EMBL/GenBank/DDBJ databases">
        <title>Whole genome of Aphis craccivora.</title>
        <authorList>
            <person name="Voronova N.V."/>
            <person name="Shulinski R.S."/>
            <person name="Bandarenka Y.V."/>
            <person name="Zhorov D.G."/>
            <person name="Warner D."/>
        </authorList>
    </citation>
    <scope>NUCLEOTIDE SEQUENCE [LARGE SCALE GENOMIC DNA]</scope>
    <source>
        <strain evidence="2">180601</strain>
        <tissue evidence="2">Whole Body</tissue>
    </source>
</reference>
<protein>
    <submittedName>
        <fullName evidence="2">Uncharacterized protein</fullName>
    </submittedName>
</protein>
<name>A0A6G0YD24_APHCR</name>
<dbReference type="AlphaFoldDB" id="A0A6G0YD24"/>
<gene>
    <name evidence="2" type="ORF">FWK35_00038521</name>
</gene>
<evidence type="ECO:0000313" key="3">
    <source>
        <dbReference type="Proteomes" id="UP000478052"/>
    </source>
</evidence>
<proteinExistence type="predicted"/>
<evidence type="ECO:0000313" key="2">
    <source>
        <dbReference type="EMBL" id="KAF0753319.1"/>
    </source>
</evidence>
<comment type="caution">
    <text evidence="2">The sequence shown here is derived from an EMBL/GenBank/DDBJ whole genome shotgun (WGS) entry which is preliminary data.</text>
</comment>
<dbReference type="EMBL" id="VUJU01004763">
    <property type="protein sequence ID" value="KAF0753319.1"/>
    <property type="molecule type" value="Genomic_DNA"/>
</dbReference>
<dbReference type="Proteomes" id="UP000478052">
    <property type="component" value="Unassembled WGS sequence"/>
</dbReference>
<accession>A0A6G0YD24</accession>
<evidence type="ECO:0000256" key="1">
    <source>
        <dbReference type="SAM" id="MobiDB-lite"/>
    </source>
</evidence>
<organism evidence="2 3">
    <name type="scientific">Aphis craccivora</name>
    <name type="common">Cowpea aphid</name>
    <dbReference type="NCBI Taxonomy" id="307492"/>
    <lineage>
        <taxon>Eukaryota</taxon>
        <taxon>Metazoa</taxon>
        <taxon>Ecdysozoa</taxon>
        <taxon>Arthropoda</taxon>
        <taxon>Hexapoda</taxon>
        <taxon>Insecta</taxon>
        <taxon>Pterygota</taxon>
        <taxon>Neoptera</taxon>
        <taxon>Paraneoptera</taxon>
        <taxon>Hemiptera</taxon>
        <taxon>Sternorrhyncha</taxon>
        <taxon>Aphidomorpha</taxon>
        <taxon>Aphidoidea</taxon>
        <taxon>Aphididae</taxon>
        <taxon>Aphidini</taxon>
        <taxon>Aphis</taxon>
        <taxon>Aphis</taxon>
    </lineage>
</organism>
<feature type="compositionally biased region" description="Basic and acidic residues" evidence="1">
    <location>
        <begin position="1"/>
        <end position="13"/>
    </location>
</feature>
<sequence length="22" mass="2613">MTDDRRTNRDELKLMTNDTSTV</sequence>
<keyword evidence="3" id="KW-1185">Reference proteome</keyword>
<feature type="region of interest" description="Disordered" evidence="1">
    <location>
        <begin position="1"/>
        <end position="22"/>
    </location>
</feature>